<comment type="catalytic activity">
    <reaction evidence="1 9">
        <text>guanosine(46) in tRNA + S-adenosyl-L-methionine = N(7)-methylguanosine(46) in tRNA + S-adenosyl-L-homocysteine</text>
        <dbReference type="Rhea" id="RHEA:42708"/>
        <dbReference type="Rhea" id="RHEA-COMP:10188"/>
        <dbReference type="Rhea" id="RHEA-COMP:10189"/>
        <dbReference type="ChEBI" id="CHEBI:57856"/>
        <dbReference type="ChEBI" id="CHEBI:59789"/>
        <dbReference type="ChEBI" id="CHEBI:74269"/>
        <dbReference type="ChEBI" id="CHEBI:74480"/>
        <dbReference type="EC" id="2.1.1.33"/>
    </reaction>
</comment>
<dbReference type="SUPFAM" id="SSF53335">
    <property type="entry name" value="S-adenosyl-L-methionine-dependent methyltransferases"/>
    <property type="match status" value="1"/>
</dbReference>
<keyword evidence="5 9" id="KW-0949">S-adenosyl-L-methionine</keyword>
<sequence length="309" mass="35780">MTDSGVCEVKTKKIKLDEKEDGEKPTESLSEGKLMELPRKKFYRQRAHANPLSDRDMFHPATPETMNWSEFFGPSFTGDSSKVRNADIGCGYGGLLFKLSEIFPDEFSVGYEIRHKVSKYVQDKITALRHNEPGKWENICCLRTNAMRFLSHFFQKGQLSRMFFLYPDPHFKKSKHKWRIISIPLISEYAYLIKAGGILYTVTDVLQYHEWVLENFAATKLFEKISDEELKDDPIFPFIFDSSEEGKKVTRNEGSKYHAVYRRTAIEPQFEPNFEKKDQDHDEGGEVESERDTEEAELSSSDAKPTVDL</sequence>
<evidence type="ECO:0000313" key="11">
    <source>
        <dbReference type="Proteomes" id="UP000095284"/>
    </source>
</evidence>
<accession>A0A1I7RKV3</accession>
<name>A0A1I7RKV3_BURXY</name>
<dbReference type="InterPro" id="IPR029063">
    <property type="entry name" value="SAM-dependent_MTases_sf"/>
</dbReference>
<feature type="binding site" evidence="9">
    <location>
        <begin position="145"/>
        <end position="146"/>
    </location>
    <ligand>
        <name>S-adenosyl-L-methionine</name>
        <dbReference type="ChEBI" id="CHEBI:59789"/>
    </ligand>
</feature>
<evidence type="ECO:0000256" key="5">
    <source>
        <dbReference type="ARBA" id="ARBA00022691"/>
    </source>
</evidence>
<dbReference type="NCBIfam" id="TIGR00091">
    <property type="entry name" value="tRNA (guanosine(46)-N7)-methyltransferase TrmB"/>
    <property type="match status" value="1"/>
</dbReference>
<keyword evidence="6 9" id="KW-0819">tRNA processing</keyword>
<dbReference type="GO" id="GO:0000049">
    <property type="term" value="F:tRNA binding"/>
    <property type="evidence" value="ECO:0007669"/>
    <property type="project" value="UniProtKB-UniRule"/>
</dbReference>
<keyword evidence="4 9" id="KW-0808">Transferase</keyword>
<dbReference type="WBParaSite" id="BXY_0133800.1">
    <property type="protein sequence ID" value="BXY_0133800.1"/>
    <property type="gene ID" value="BXY_0133800"/>
</dbReference>
<dbReference type="eggNOG" id="KOG3115">
    <property type="taxonomic scope" value="Eukaryota"/>
</dbReference>
<evidence type="ECO:0000256" key="8">
    <source>
        <dbReference type="ARBA" id="ARBA00023242"/>
    </source>
</evidence>
<dbReference type="InterPro" id="IPR025763">
    <property type="entry name" value="Trm8_euk"/>
</dbReference>
<evidence type="ECO:0000256" key="1">
    <source>
        <dbReference type="ARBA" id="ARBA00000142"/>
    </source>
</evidence>
<feature type="binding site" evidence="9">
    <location>
        <position position="89"/>
    </location>
    <ligand>
        <name>S-adenosyl-L-methionine</name>
        <dbReference type="ChEBI" id="CHEBI:59789"/>
    </ligand>
</feature>
<organism evidence="11 12">
    <name type="scientific">Bursaphelenchus xylophilus</name>
    <name type="common">Pinewood nematode worm</name>
    <name type="synonym">Aphelenchoides xylophilus</name>
    <dbReference type="NCBI Taxonomy" id="6326"/>
    <lineage>
        <taxon>Eukaryota</taxon>
        <taxon>Metazoa</taxon>
        <taxon>Ecdysozoa</taxon>
        <taxon>Nematoda</taxon>
        <taxon>Chromadorea</taxon>
        <taxon>Rhabditida</taxon>
        <taxon>Tylenchina</taxon>
        <taxon>Tylenchomorpha</taxon>
        <taxon>Aphelenchoidea</taxon>
        <taxon>Aphelenchoididae</taxon>
        <taxon>Bursaphelenchus</taxon>
    </lineage>
</organism>
<feature type="binding site" evidence="9">
    <location>
        <begin position="243"/>
        <end position="245"/>
    </location>
    <ligand>
        <name>S-adenosyl-L-methionine</name>
        <dbReference type="ChEBI" id="CHEBI:59789"/>
    </ligand>
</feature>
<dbReference type="UniPathway" id="UPA00989"/>
<dbReference type="GO" id="GO:0043527">
    <property type="term" value="C:tRNA methyltransferase complex"/>
    <property type="evidence" value="ECO:0007669"/>
    <property type="project" value="TreeGrafter"/>
</dbReference>
<feature type="active site" evidence="9">
    <location>
        <position position="168"/>
    </location>
</feature>
<dbReference type="Proteomes" id="UP000095284">
    <property type="component" value="Unplaced"/>
</dbReference>
<feature type="region of interest" description="Disordered" evidence="10">
    <location>
        <begin position="268"/>
        <end position="309"/>
    </location>
</feature>
<comment type="subcellular location">
    <subcellularLocation>
        <location evidence="9">Nucleus</location>
    </subcellularLocation>
</comment>
<evidence type="ECO:0000256" key="3">
    <source>
        <dbReference type="ARBA" id="ARBA00022603"/>
    </source>
</evidence>
<evidence type="ECO:0000256" key="7">
    <source>
        <dbReference type="ARBA" id="ARBA00022884"/>
    </source>
</evidence>
<feature type="binding site" evidence="9">
    <location>
        <begin position="112"/>
        <end position="113"/>
    </location>
    <ligand>
        <name>S-adenosyl-L-methionine</name>
        <dbReference type="ChEBI" id="CHEBI:59789"/>
    </ligand>
</feature>
<dbReference type="EC" id="2.1.1.33" evidence="9"/>
<evidence type="ECO:0000256" key="4">
    <source>
        <dbReference type="ARBA" id="ARBA00022679"/>
    </source>
</evidence>
<dbReference type="PANTHER" id="PTHR23417">
    <property type="entry name" value="3-DEOXY-D-MANNO-OCTULOSONIC-ACID TRANSFERASE/TRNA GUANINE-N 7 - -METHYLTRANSFERASE"/>
    <property type="match status" value="1"/>
</dbReference>
<dbReference type="GO" id="GO:0005634">
    <property type="term" value="C:nucleus"/>
    <property type="evidence" value="ECO:0007669"/>
    <property type="project" value="UniProtKB-SubCell"/>
</dbReference>
<dbReference type="PROSITE" id="PS51625">
    <property type="entry name" value="SAM_MT_TRMB"/>
    <property type="match status" value="1"/>
</dbReference>
<protein>
    <recommendedName>
        <fullName evidence="9">tRNA (guanine-N(7)-)-methyltransferase</fullName>
        <ecNumber evidence="9">2.1.1.33</ecNumber>
    </recommendedName>
    <alternativeName>
        <fullName evidence="9">tRNA (guanine(46)-N(7))-methyltransferase</fullName>
    </alternativeName>
    <alternativeName>
        <fullName evidence="9">tRNA(m7G46)-methyltransferase</fullName>
    </alternativeName>
</protein>
<evidence type="ECO:0000256" key="10">
    <source>
        <dbReference type="SAM" id="MobiDB-lite"/>
    </source>
</evidence>
<keyword evidence="2 9" id="KW-0820">tRNA-binding</keyword>
<evidence type="ECO:0000256" key="6">
    <source>
        <dbReference type="ARBA" id="ARBA00022694"/>
    </source>
</evidence>
<feature type="compositionally biased region" description="Basic and acidic residues" evidence="10">
    <location>
        <begin position="273"/>
        <end position="290"/>
    </location>
</feature>
<dbReference type="HAMAP" id="MF_03055">
    <property type="entry name" value="tRNA_methyltr_TrmB_euk"/>
    <property type="match status" value="1"/>
</dbReference>
<dbReference type="PANTHER" id="PTHR23417:SF16">
    <property type="entry name" value="TRNA (GUANINE-N(7)-)-METHYLTRANSFERASE"/>
    <property type="match status" value="1"/>
</dbReference>
<dbReference type="InterPro" id="IPR003358">
    <property type="entry name" value="tRNA_(Gua-N-7)_MeTrfase_Trmb"/>
</dbReference>
<reference evidence="12" key="1">
    <citation type="submission" date="2016-11" db="UniProtKB">
        <authorList>
            <consortium name="WormBaseParasite"/>
        </authorList>
    </citation>
    <scope>IDENTIFICATION</scope>
</reference>
<comment type="pathway">
    <text evidence="9">tRNA modification; N(7)-methylguanine-tRNA biosynthesis.</text>
</comment>
<comment type="similarity">
    <text evidence="9">Belongs to the class I-like SAM-binding methyltransferase superfamily. TrmB family.</text>
</comment>
<comment type="function">
    <text evidence="9">Catalyzes the formation of N(7)-methylguanine at position 46 (m7G46) in tRNA.</text>
</comment>
<proteinExistence type="inferred from homology"/>
<evidence type="ECO:0000313" key="12">
    <source>
        <dbReference type="WBParaSite" id="BXY_0133800.1"/>
    </source>
</evidence>
<keyword evidence="3 9" id="KW-0489">Methyltransferase</keyword>
<dbReference type="AlphaFoldDB" id="A0A1I7RKV3"/>
<feature type="region of interest" description="Disordered" evidence="10">
    <location>
        <begin position="1"/>
        <end position="30"/>
    </location>
</feature>
<evidence type="ECO:0000256" key="2">
    <source>
        <dbReference type="ARBA" id="ARBA00022555"/>
    </source>
</evidence>
<evidence type="ECO:0000256" key="9">
    <source>
        <dbReference type="HAMAP-Rule" id="MF_03055"/>
    </source>
</evidence>
<feature type="compositionally biased region" description="Basic and acidic residues" evidence="10">
    <location>
        <begin position="9"/>
        <end position="26"/>
    </location>
</feature>
<keyword evidence="7 9" id="KW-0694">RNA-binding</keyword>
<keyword evidence="8 9" id="KW-0539">Nucleus</keyword>
<dbReference type="GO" id="GO:0008176">
    <property type="term" value="F:tRNA (guanine(46)-N7)-methyltransferase activity"/>
    <property type="evidence" value="ECO:0007669"/>
    <property type="project" value="UniProtKB-UniRule"/>
</dbReference>
<dbReference type="Pfam" id="PF02390">
    <property type="entry name" value="Methyltransf_4"/>
    <property type="match status" value="1"/>
</dbReference>
<feature type="binding site" evidence="9">
    <location>
        <position position="165"/>
    </location>
    <ligand>
        <name>S-adenosyl-L-methionine</name>
        <dbReference type="ChEBI" id="CHEBI:59789"/>
    </ligand>
</feature>
<dbReference type="Gene3D" id="3.40.50.150">
    <property type="entry name" value="Vaccinia Virus protein VP39"/>
    <property type="match status" value="1"/>
</dbReference>